<dbReference type="GO" id="GO:0004399">
    <property type="term" value="F:histidinol dehydrogenase activity"/>
    <property type="evidence" value="ECO:0007669"/>
    <property type="project" value="UniProtKB-UniRule"/>
</dbReference>
<feature type="binding site" evidence="8 13">
    <location>
        <position position="421"/>
    </location>
    <ligand>
        <name>Zn(2+)</name>
        <dbReference type="ChEBI" id="CHEBI:29105"/>
    </ligand>
</feature>
<keyword evidence="4 8" id="KW-0479">Metal-binding</keyword>
<dbReference type="FunFam" id="3.40.50.1980:FF:000026">
    <property type="entry name" value="Histidinol dehydrogenase"/>
    <property type="match status" value="1"/>
</dbReference>
<evidence type="ECO:0000256" key="7">
    <source>
        <dbReference type="ARBA" id="ARBA00049489"/>
    </source>
</evidence>
<dbReference type="AlphaFoldDB" id="A0A1H3MKP4"/>
<comment type="similarity">
    <text evidence="2 8 9 14">Belongs to the histidinol dehydrogenase family.</text>
</comment>
<evidence type="ECO:0000256" key="9">
    <source>
        <dbReference type="PIRNR" id="PIRNR000099"/>
    </source>
</evidence>
<evidence type="ECO:0000256" key="10">
    <source>
        <dbReference type="PIRSR" id="PIRSR000099-1"/>
    </source>
</evidence>
<evidence type="ECO:0000256" key="4">
    <source>
        <dbReference type="ARBA" id="ARBA00022723"/>
    </source>
</evidence>
<feature type="binding site" evidence="8 11">
    <location>
        <position position="192"/>
    </location>
    <ligand>
        <name>NAD(+)</name>
        <dbReference type="ChEBI" id="CHEBI:57540"/>
    </ligand>
</feature>
<dbReference type="InterPro" id="IPR001692">
    <property type="entry name" value="Histidinol_DH_CS"/>
</dbReference>
<dbReference type="GO" id="GO:0000105">
    <property type="term" value="P:L-histidine biosynthetic process"/>
    <property type="evidence" value="ECO:0007669"/>
    <property type="project" value="UniProtKB-UniRule"/>
</dbReference>
<feature type="binding site" evidence="8 11">
    <location>
        <position position="215"/>
    </location>
    <ligand>
        <name>NAD(+)</name>
        <dbReference type="ChEBI" id="CHEBI:57540"/>
    </ligand>
</feature>
<evidence type="ECO:0000313" key="17">
    <source>
        <dbReference type="Proteomes" id="UP000199230"/>
    </source>
</evidence>
<feature type="binding site" evidence="8 11">
    <location>
        <position position="130"/>
    </location>
    <ligand>
        <name>NAD(+)</name>
        <dbReference type="ChEBI" id="CHEBI:57540"/>
    </ligand>
</feature>
<evidence type="ECO:0000256" key="13">
    <source>
        <dbReference type="PIRSR" id="PIRSR000099-4"/>
    </source>
</evidence>
<feature type="binding site" evidence="8 12">
    <location>
        <position position="263"/>
    </location>
    <ligand>
        <name>substrate</name>
    </ligand>
</feature>
<dbReference type="Gene3D" id="1.20.5.1300">
    <property type="match status" value="1"/>
</dbReference>
<evidence type="ECO:0000313" key="16">
    <source>
        <dbReference type="EMBL" id="SDY77153.1"/>
    </source>
</evidence>
<comment type="catalytic activity">
    <reaction evidence="7 8">
        <text>L-histidinol + 2 NAD(+) + H2O = L-histidine + 2 NADH + 3 H(+)</text>
        <dbReference type="Rhea" id="RHEA:20641"/>
        <dbReference type="ChEBI" id="CHEBI:15377"/>
        <dbReference type="ChEBI" id="CHEBI:15378"/>
        <dbReference type="ChEBI" id="CHEBI:57540"/>
        <dbReference type="ChEBI" id="CHEBI:57595"/>
        <dbReference type="ChEBI" id="CHEBI:57699"/>
        <dbReference type="ChEBI" id="CHEBI:57945"/>
        <dbReference type="EC" id="1.1.1.23"/>
    </reaction>
</comment>
<dbReference type="UniPathway" id="UPA00031">
    <property type="reaction ID" value="UER00014"/>
</dbReference>
<reference evidence="16 17" key="1">
    <citation type="submission" date="2016-10" db="EMBL/GenBank/DDBJ databases">
        <authorList>
            <person name="de Groot N.N."/>
        </authorList>
    </citation>
    <scope>NUCLEOTIDE SEQUENCE [LARGE SCALE GENOMIC DNA]</scope>
    <source>
        <strain evidence="16 17">APO</strain>
    </source>
</reference>
<dbReference type="HAMAP" id="MF_01024">
    <property type="entry name" value="HisD"/>
    <property type="match status" value="1"/>
</dbReference>
<dbReference type="PIRSF" id="PIRSF000099">
    <property type="entry name" value="Histidinol_dh"/>
    <property type="match status" value="1"/>
</dbReference>
<dbReference type="EC" id="1.1.1.23" evidence="3 8"/>
<dbReference type="Gene3D" id="3.40.50.1980">
    <property type="entry name" value="Nitrogenase molybdenum iron protein domain"/>
    <property type="match status" value="2"/>
</dbReference>
<feature type="active site" description="Proton acceptor" evidence="8 10">
    <location>
        <position position="328"/>
    </location>
</feature>
<organism evidence="16 17">
    <name type="scientific">Tindallia californiensis</name>
    <dbReference type="NCBI Taxonomy" id="159292"/>
    <lineage>
        <taxon>Bacteria</taxon>
        <taxon>Bacillati</taxon>
        <taxon>Bacillota</taxon>
        <taxon>Clostridia</taxon>
        <taxon>Peptostreptococcales</taxon>
        <taxon>Tindalliaceae</taxon>
        <taxon>Tindallia</taxon>
    </lineage>
</organism>
<dbReference type="PANTHER" id="PTHR21256">
    <property type="entry name" value="HISTIDINOL DEHYDROGENASE HDH"/>
    <property type="match status" value="1"/>
</dbReference>
<dbReference type="CDD" id="cd06572">
    <property type="entry name" value="Histidinol_dh"/>
    <property type="match status" value="1"/>
</dbReference>
<keyword evidence="8" id="KW-0028">Amino-acid biosynthesis</keyword>
<evidence type="ECO:0000256" key="12">
    <source>
        <dbReference type="PIRSR" id="PIRSR000099-3"/>
    </source>
</evidence>
<feature type="binding site" evidence="8 12">
    <location>
        <position position="416"/>
    </location>
    <ligand>
        <name>substrate</name>
    </ligand>
</feature>
<dbReference type="GO" id="GO:0005829">
    <property type="term" value="C:cytosol"/>
    <property type="evidence" value="ECO:0007669"/>
    <property type="project" value="TreeGrafter"/>
</dbReference>
<evidence type="ECO:0000256" key="2">
    <source>
        <dbReference type="ARBA" id="ARBA00010178"/>
    </source>
</evidence>
<dbReference type="GO" id="GO:0008270">
    <property type="term" value="F:zinc ion binding"/>
    <property type="evidence" value="ECO:0007669"/>
    <property type="project" value="UniProtKB-UniRule"/>
</dbReference>
<dbReference type="OrthoDB" id="9805269at2"/>
<feature type="binding site" evidence="8 12">
    <location>
        <position position="329"/>
    </location>
    <ligand>
        <name>substrate</name>
    </ligand>
</feature>
<evidence type="ECO:0000256" key="6">
    <source>
        <dbReference type="ARBA" id="ARBA00023002"/>
    </source>
</evidence>
<dbReference type="NCBIfam" id="TIGR00069">
    <property type="entry name" value="hisD"/>
    <property type="match status" value="1"/>
</dbReference>
<feature type="binding site" evidence="8 12">
    <location>
        <position position="421"/>
    </location>
    <ligand>
        <name>substrate</name>
    </ligand>
</feature>
<dbReference type="InterPro" id="IPR012131">
    <property type="entry name" value="Hstdl_DH"/>
</dbReference>
<evidence type="ECO:0000256" key="1">
    <source>
        <dbReference type="ARBA" id="ARBA00003850"/>
    </source>
</evidence>
<keyword evidence="6 8" id="KW-0560">Oxidoreductase</keyword>
<dbReference type="PANTHER" id="PTHR21256:SF2">
    <property type="entry name" value="HISTIDINE BIOSYNTHESIS TRIFUNCTIONAL PROTEIN"/>
    <property type="match status" value="1"/>
</dbReference>
<dbReference type="PROSITE" id="PS00611">
    <property type="entry name" value="HISOL_DEHYDROGENASE"/>
    <property type="match status" value="1"/>
</dbReference>
<feature type="binding site" evidence="8 13">
    <location>
        <position position="260"/>
    </location>
    <ligand>
        <name>Zn(2+)</name>
        <dbReference type="ChEBI" id="CHEBI:29105"/>
    </ligand>
</feature>
<dbReference type="PRINTS" id="PR00083">
    <property type="entry name" value="HOLDHDRGNASE"/>
</dbReference>
<dbReference type="SUPFAM" id="SSF53720">
    <property type="entry name" value="ALDH-like"/>
    <property type="match status" value="1"/>
</dbReference>
<evidence type="ECO:0000256" key="5">
    <source>
        <dbReference type="ARBA" id="ARBA00022833"/>
    </source>
</evidence>
<sequence>MMRIVDWKDSEGETYLEALQKRQQATNREIEVKVRELLEEVKKKGNSAVLEMTATFDKAHLTEETMKVSSEEIEKAVNKVDKAYLKAIRRAQEKISRFHERQRQLSWFENPETGVTLGQKVTPLECVGIYVPGGTAAYPSSVLMNAVPAKVAGVERIVMTTPPDQEGKVNPVILAAAFIAGVDEIYKIGGAQAIGAMAFGTATLPKVDKITGPGNQYVATAKKMVYGQVDIDMIAGPSEILVIADENADPAYVAADLLSQAEHDELSSAICITTNRLVAEKVLKQLERQLKKLERQAIARKSMENYGGIWVVDSLEKAVSISNRLAPEHLELCVEKPFELLEKIKHAGAIFMGHYSPEPLGDYIAGPNHVLPTEGTARFYSPLSVEDFVKKSSIISYTREAMEKVADDVILMAEEEGLQAHGQAIRIRRR</sequence>
<feature type="binding site" evidence="8 13">
    <location>
        <position position="263"/>
    </location>
    <ligand>
        <name>Zn(2+)</name>
        <dbReference type="ChEBI" id="CHEBI:29105"/>
    </ligand>
</feature>
<evidence type="ECO:0000256" key="8">
    <source>
        <dbReference type="HAMAP-Rule" id="MF_01024"/>
    </source>
</evidence>
<feature type="binding site" evidence="8 12">
    <location>
        <position position="362"/>
    </location>
    <ligand>
        <name>substrate</name>
    </ligand>
</feature>
<feature type="active site" description="Proton acceptor" evidence="8 10">
    <location>
        <position position="329"/>
    </location>
</feature>
<dbReference type="FunFam" id="3.40.50.1980:FF:000001">
    <property type="entry name" value="Histidinol dehydrogenase"/>
    <property type="match status" value="1"/>
</dbReference>
<dbReference type="Pfam" id="PF00815">
    <property type="entry name" value="Histidinol_dh"/>
    <property type="match status" value="1"/>
</dbReference>
<evidence type="ECO:0000256" key="11">
    <source>
        <dbReference type="PIRSR" id="PIRSR000099-2"/>
    </source>
</evidence>
<dbReference type="GO" id="GO:0051287">
    <property type="term" value="F:NAD binding"/>
    <property type="evidence" value="ECO:0007669"/>
    <property type="project" value="InterPro"/>
</dbReference>
<dbReference type="InterPro" id="IPR016161">
    <property type="entry name" value="Ald_DH/histidinol_DH"/>
</dbReference>
<keyword evidence="5 8" id="KW-0862">Zinc</keyword>
<accession>A0A1H3MKP4</accession>
<comment type="function">
    <text evidence="1 8">Catalyzes the sequential NAD-dependent oxidations of L-histidinol to L-histidinaldehyde and then to L-histidine.</text>
</comment>
<feature type="binding site" evidence="8 12">
    <location>
        <position position="238"/>
    </location>
    <ligand>
        <name>substrate</name>
    </ligand>
</feature>
<comment type="pathway">
    <text evidence="8">Amino-acid biosynthesis; L-histidine biosynthesis; L-histidine from 5-phospho-alpha-D-ribose 1-diphosphate: step 9/9.</text>
</comment>
<keyword evidence="8 11" id="KW-0520">NAD</keyword>
<feature type="binding site" evidence="8 13">
    <location>
        <position position="362"/>
    </location>
    <ligand>
        <name>Zn(2+)</name>
        <dbReference type="ChEBI" id="CHEBI:29105"/>
    </ligand>
</feature>
<dbReference type="STRING" id="159292.SAMN05192546_104176"/>
<keyword evidence="15" id="KW-0175">Coiled coil</keyword>
<feature type="binding site" evidence="8 12">
    <location>
        <position position="260"/>
    </location>
    <ligand>
        <name>substrate</name>
    </ligand>
</feature>
<evidence type="ECO:0000256" key="15">
    <source>
        <dbReference type="SAM" id="Coils"/>
    </source>
</evidence>
<proteinExistence type="inferred from homology"/>
<evidence type="ECO:0000256" key="3">
    <source>
        <dbReference type="ARBA" id="ARBA00012965"/>
    </source>
</evidence>
<evidence type="ECO:0000256" key="14">
    <source>
        <dbReference type="RuleBase" id="RU004175"/>
    </source>
</evidence>
<dbReference type="EMBL" id="FNPV01000004">
    <property type="protein sequence ID" value="SDY77153.1"/>
    <property type="molecule type" value="Genomic_DNA"/>
</dbReference>
<comment type="cofactor">
    <cofactor evidence="8 13">
        <name>Zn(2+)</name>
        <dbReference type="ChEBI" id="CHEBI:29105"/>
    </cofactor>
    <text evidence="8 13">Binds 1 zinc ion per subunit.</text>
</comment>
<gene>
    <name evidence="8" type="primary">hisD</name>
    <name evidence="16" type="ORF">SAMN05192546_104176</name>
</gene>
<dbReference type="RefSeq" id="WP_093312707.1">
    <property type="nucleotide sequence ID" value="NZ_FNPV01000004.1"/>
</dbReference>
<keyword evidence="17" id="KW-1185">Reference proteome</keyword>
<feature type="coiled-coil region" evidence="15">
    <location>
        <begin position="276"/>
        <end position="303"/>
    </location>
</feature>
<name>A0A1H3MKP4_9FIRM</name>
<protein>
    <recommendedName>
        <fullName evidence="3 8">Histidinol dehydrogenase</fullName>
        <shortName evidence="8">HDH</shortName>
        <ecNumber evidence="3 8">1.1.1.23</ecNumber>
    </recommendedName>
</protein>
<keyword evidence="8" id="KW-0368">Histidine biosynthesis</keyword>
<dbReference type="Proteomes" id="UP000199230">
    <property type="component" value="Unassembled WGS sequence"/>
</dbReference>
<dbReference type="InterPro" id="IPR022695">
    <property type="entry name" value="Histidinol_DH_monofunct"/>
</dbReference>